<dbReference type="Proteomes" id="UP001383192">
    <property type="component" value="Unassembled WGS sequence"/>
</dbReference>
<dbReference type="EMBL" id="JAYKXP010000009">
    <property type="protein sequence ID" value="KAK7054509.1"/>
    <property type="molecule type" value="Genomic_DNA"/>
</dbReference>
<dbReference type="PROSITE" id="PS50404">
    <property type="entry name" value="GST_NTER"/>
    <property type="match status" value="1"/>
</dbReference>
<evidence type="ECO:0000313" key="2">
    <source>
        <dbReference type="EMBL" id="KAK7054509.1"/>
    </source>
</evidence>
<dbReference type="Pfam" id="PF22041">
    <property type="entry name" value="GST_C_7"/>
    <property type="match status" value="1"/>
</dbReference>
<dbReference type="Gene3D" id="3.40.30.10">
    <property type="entry name" value="Glutaredoxin"/>
    <property type="match status" value="1"/>
</dbReference>
<dbReference type="Gene3D" id="1.20.1050.10">
    <property type="match status" value="1"/>
</dbReference>
<dbReference type="InterPro" id="IPR054416">
    <property type="entry name" value="GST_UstS-like_C"/>
</dbReference>
<sequence length="239" mass="26818">MITLYDLGPCRVPGVQGFSANVRKIIYTLRYKGIPFTVSLVDWVTLEPTAKSIGAPPTTTKPDGSPKYTVPFLHDTTTGQSISDSFVIAEYLEATYPDTPRVFPAGTRALQSAFCDTITQKLLELIPVVWPPMLDLPTPEVKESFKKVYAGVQPPALTPDEKEVIWKKGEKGYDEIAKVYQEDQLFVMEDKPVFADFALAGYVWECMVAFEKGSDDWKRLSGLMGGRWGRLMEYMEKLV</sequence>
<dbReference type="InterPro" id="IPR004045">
    <property type="entry name" value="Glutathione_S-Trfase_N"/>
</dbReference>
<dbReference type="SUPFAM" id="SSF52833">
    <property type="entry name" value="Thioredoxin-like"/>
    <property type="match status" value="1"/>
</dbReference>
<dbReference type="Pfam" id="PF13409">
    <property type="entry name" value="GST_N_2"/>
    <property type="match status" value="1"/>
</dbReference>
<evidence type="ECO:0000259" key="1">
    <source>
        <dbReference type="PROSITE" id="PS50404"/>
    </source>
</evidence>
<feature type="domain" description="GST N-terminal" evidence="1">
    <location>
        <begin position="9"/>
        <end position="100"/>
    </location>
</feature>
<keyword evidence="3" id="KW-1185">Reference proteome</keyword>
<proteinExistence type="predicted"/>
<name>A0AAW0DT37_9AGAR</name>
<organism evidence="2 3">
    <name type="scientific">Paramarasmius palmivorus</name>
    <dbReference type="NCBI Taxonomy" id="297713"/>
    <lineage>
        <taxon>Eukaryota</taxon>
        <taxon>Fungi</taxon>
        <taxon>Dikarya</taxon>
        <taxon>Basidiomycota</taxon>
        <taxon>Agaricomycotina</taxon>
        <taxon>Agaricomycetes</taxon>
        <taxon>Agaricomycetidae</taxon>
        <taxon>Agaricales</taxon>
        <taxon>Marasmiineae</taxon>
        <taxon>Marasmiaceae</taxon>
        <taxon>Paramarasmius</taxon>
    </lineage>
</organism>
<reference evidence="2 3" key="1">
    <citation type="submission" date="2024-01" db="EMBL/GenBank/DDBJ databases">
        <title>A draft genome for a cacao thread blight-causing isolate of Paramarasmius palmivorus.</title>
        <authorList>
            <person name="Baruah I.K."/>
            <person name="Bukari Y."/>
            <person name="Amoako-Attah I."/>
            <person name="Meinhardt L.W."/>
            <person name="Bailey B.A."/>
            <person name="Cohen S.P."/>
        </authorList>
    </citation>
    <scope>NUCLEOTIDE SEQUENCE [LARGE SCALE GENOMIC DNA]</scope>
    <source>
        <strain evidence="2 3">GH-12</strain>
    </source>
</reference>
<comment type="caution">
    <text evidence="2">The sequence shown here is derived from an EMBL/GenBank/DDBJ whole genome shotgun (WGS) entry which is preliminary data.</text>
</comment>
<dbReference type="InterPro" id="IPR036249">
    <property type="entry name" value="Thioredoxin-like_sf"/>
</dbReference>
<protein>
    <recommendedName>
        <fullName evidence="1">GST N-terminal domain-containing protein</fullName>
    </recommendedName>
</protein>
<gene>
    <name evidence="2" type="ORF">VNI00_003707</name>
</gene>
<evidence type="ECO:0000313" key="3">
    <source>
        <dbReference type="Proteomes" id="UP001383192"/>
    </source>
</evidence>
<dbReference type="AlphaFoldDB" id="A0AAW0DT37"/>
<accession>A0AAW0DT37</accession>